<gene>
    <name evidence="1" type="ORF">T4D_3481</name>
</gene>
<proteinExistence type="predicted"/>
<organism evidence="1 2">
    <name type="scientific">Trichinella pseudospiralis</name>
    <name type="common">Parasitic roundworm</name>
    <dbReference type="NCBI Taxonomy" id="6337"/>
    <lineage>
        <taxon>Eukaryota</taxon>
        <taxon>Metazoa</taxon>
        <taxon>Ecdysozoa</taxon>
        <taxon>Nematoda</taxon>
        <taxon>Enoplea</taxon>
        <taxon>Dorylaimia</taxon>
        <taxon>Trichinellida</taxon>
        <taxon>Trichinellidae</taxon>
        <taxon>Trichinella</taxon>
    </lineage>
</organism>
<evidence type="ECO:0000313" key="1">
    <source>
        <dbReference type="EMBL" id="KRY92511.1"/>
    </source>
</evidence>
<name>A0A0V1G2S0_TRIPS</name>
<sequence length="90" mass="10706">MLIIQLICVISFFIYASLEHHIIYSIIKHLIKQLLHRMTYLHKILITYFRCLLAKCITRHFRILFNADLCQKAKQTQKIQNVSAIAHARK</sequence>
<keyword evidence="2" id="KW-1185">Reference proteome</keyword>
<reference evidence="1 2" key="1">
    <citation type="submission" date="2015-01" db="EMBL/GenBank/DDBJ databases">
        <title>Evolution of Trichinella species and genotypes.</title>
        <authorList>
            <person name="Korhonen P.K."/>
            <person name="Edoardo P."/>
            <person name="Giuseppe L.R."/>
            <person name="Gasser R.B."/>
        </authorList>
    </citation>
    <scope>NUCLEOTIDE SEQUENCE [LARGE SCALE GENOMIC DNA]</scope>
    <source>
        <strain evidence="1">ISS470</strain>
    </source>
</reference>
<evidence type="ECO:0000313" key="2">
    <source>
        <dbReference type="Proteomes" id="UP000054995"/>
    </source>
</evidence>
<comment type="caution">
    <text evidence="1">The sequence shown here is derived from an EMBL/GenBank/DDBJ whole genome shotgun (WGS) entry which is preliminary data.</text>
</comment>
<accession>A0A0V1G2S0</accession>
<dbReference type="EMBL" id="JYDT01000006">
    <property type="protein sequence ID" value="KRY92511.1"/>
    <property type="molecule type" value="Genomic_DNA"/>
</dbReference>
<dbReference type="AlphaFoldDB" id="A0A0V1G2S0"/>
<dbReference type="Proteomes" id="UP000054995">
    <property type="component" value="Unassembled WGS sequence"/>
</dbReference>
<protein>
    <submittedName>
        <fullName evidence="1">Uncharacterized protein</fullName>
    </submittedName>
</protein>